<feature type="region of interest" description="Disordered" evidence="1">
    <location>
        <begin position="237"/>
        <end position="336"/>
    </location>
</feature>
<proteinExistence type="predicted"/>
<dbReference type="OrthoDB" id="1916794at2759"/>
<dbReference type="EMBL" id="KV003963">
    <property type="protein sequence ID" value="KZV35981.1"/>
    <property type="molecule type" value="Genomic_DNA"/>
</dbReference>
<evidence type="ECO:0000313" key="3">
    <source>
        <dbReference type="Proteomes" id="UP000250235"/>
    </source>
</evidence>
<feature type="compositionally biased region" description="Polar residues" evidence="1">
    <location>
        <begin position="76"/>
        <end position="99"/>
    </location>
</feature>
<feature type="compositionally biased region" description="Basic and acidic residues" evidence="1">
    <location>
        <begin position="274"/>
        <end position="297"/>
    </location>
</feature>
<feature type="region of interest" description="Disordered" evidence="1">
    <location>
        <begin position="159"/>
        <end position="181"/>
    </location>
</feature>
<organism evidence="2 3">
    <name type="scientific">Dorcoceras hygrometricum</name>
    <dbReference type="NCBI Taxonomy" id="472368"/>
    <lineage>
        <taxon>Eukaryota</taxon>
        <taxon>Viridiplantae</taxon>
        <taxon>Streptophyta</taxon>
        <taxon>Embryophyta</taxon>
        <taxon>Tracheophyta</taxon>
        <taxon>Spermatophyta</taxon>
        <taxon>Magnoliopsida</taxon>
        <taxon>eudicotyledons</taxon>
        <taxon>Gunneridae</taxon>
        <taxon>Pentapetalae</taxon>
        <taxon>asterids</taxon>
        <taxon>lamiids</taxon>
        <taxon>Lamiales</taxon>
        <taxon>Gesneriaceae</taxon>
        <taxon>Didymocarpoideae</taxon>
        <taxon>Trichosporeae</taxon>
        <taxon>Loxocarpinae</taxon>
        <taxon>Dorcoceras</taxon>
    </lineage>
</organism>
<dbReference type="PANTHER" id="PTHR33621:SF2">
    <property type="entry name" value="RIBOSOMAL L1 DOMAIN-CONTAINING PROTEIN"/>
    <property type="match status" value="1"/>
</dbReference>
<feature type="region of interest" description="Disordered" evidence="1">
    <location>
        <begin position="649"/>
        <end position="677"/>
    </location>
</feature>
<name>A0A2Z7BN49_9LAMI</name>
<dbReference type="PANTHER" id="PTHR33621">
    <property type="entry name" value="ASPARTIC/GLUTAMIC ACID-RICH PROTEIN"/>
    <property type="match status" value="1"/>
</dbReference>
<feature type="region of interest" description="Disordered" evidence="1">
    <location>
        <begin position="45"/>
        <end position="133"/>
    </location>
</feature>
<dbReference type="AlphaFoldDB" id="A0A2Z7BN49"/>
<keyword evidence="3" id="KW-1185">Reference proteome</keyword>
<feature type="compositionally biased region" description="Acidic residues" evidence="1">
    <location>
        <begin position="318"/>
        <end position="327"/>
    </location>
</feature>
<dbReference type="Proteomes" id="UP000250235">
    <property type="component" value="Unassembled WGS sequence"/>
</dbReference>
<feature type="compositionally biased region" description="Basic and acidic residues" evidence="1">
    <location>
        <begin position="649"/>
        <end position="658"/>
    </location>
</feature>
<sequence>MEFDSLTRRELQSLCKMNKIPANMTNIAMADALKSLEFVEGIEEFSQLKESESAQSSIESPAKSEVTSPYVPETGGRTTRQRTIAKQEPQTLLSMTRTRGTAKKTQAKSKEESRADAAETPAARAQPSRRRFPVASACRKMESELKECAEEDEKKGVPLTPLAMEVTSRRRGMKKETEVRRVYSTRRSARLSEKNLGISSELKNEKPEILRSDLFMKEEGENMKMNVKEVSDAVHEMSEITGVEAETSLEENKKIDGTEVSSGQKDLSYENDETNDKSNEEEKLSQKSETVDPRLEIDQSIDAGDEQLSVHCEKGSELDEERADETEPFNGGNVAMTLDESNVEEILSQSSETDEPNPEMDLHIDAGVEQSVPYEIESELNGEKAEETEPFIGGNVAMTLNESNDFEDADGKSGFDSTTEFTTHKDADEADLTDTIDHGVKNISLENIDDVKHDGVGEENEMNVTKEVDHGVKQASEEELVGETLCCVIEHTEIEGNKIAAEEVSESVLVSLKNSPTKHFGGLESATVHSPMHQTAYLLKEIKTCGVETEPGISNPLRFNEIDSSFTTQLKSLTPTKKSASKASSTIVKKIADVSDNKENIRSCGSKLVIAKERAKIAKGLAENIDKNKDLSELSMRKLTKMLKEKLQITNKSQDENGNKAITRPALQALPDNSLGE</sequence>
<evidence type="ECO:0000256" key="1">
    <source>
        <dbReference type="SAM" id="MobiDB-lite"/>
    </source>
</evidence>
<gene>
    <name evidence="2" type="ORF">F511_16963</name>
</gene>
<accession>A0A2Z7BN49</accession>
<evidence type="ECO:0000313" key="2">
    <source>
        <dbReference type="EMBL" id="KZV35981.1"/>
    </source>
</evidence>
<feature type="compositionally biased region" description="Basic and acidic residues" evidence="1">
    <location>
        <begin position="108"/>
        <end position="117"/>
    </location>
</feature>
<reference evidence="2 3" key="1">
    <citation type="journal article" date="2015" name="Proc. Natl. Acad. Sci. U.S.A.">
        <title>The resurrection genome of Boea hygrometrica: A blueprint for survival of dehydration.</title>
        <authorList>
            <person name="Xiao L."/>
            <person name="Yang G."/>
            <person name="Zhang L."/>
            <person name="Yang X."/>
            <person name="Zhao S."/>
            <person name="Ji Z."/>
            <person name="Zhou Q."/>
            <person name="Hu M."/>
            <person name="Wang Y."/>
            <person name="Chen M."/>
            <person name="Xu Y."/>
            <person name="Jin H."/>
            <person name="Xiao X."/>
            <person name="Hu G."/>
            <person name="Bao F."/>
            <person name="Hu Y."/>
            <person name="Wan P."/>
            <person name="Li L."/>
            <person name="Deng X."/>
            <person name="Kuang T."/>
            <person name="Xiang C."/>
            <person name="Zhu J.K."/>
            <person name="Oliver M.J."/>
            <person name="He Y."/>
        </authorList>
    </citation>
    <scope>NUCLEOTIDE SEQUENCE [LARGE SCALE GENOMIC DNA]</scope>
    <source>
        <strain evidence="3">cv. XS01</strain>
    </source>
</reference>
<protein>
    <submittedName>
        <fullName evidence="2">Myb-like protein X-like</fullName>
    </submittedName>
</protein>